<dbReference type="InterPro" id="IPR031321">
    <property type="entry name" value="UCP012641"/>
</dbReference>
<keyword evidence="3" id="KW-1185">Reference proteome</keyword>
<dbReference type="Pfam" id="PF10005">
    <property type="entry name" value="Zn_ribbon_DZR_6"/>
    <property type="match status" value="1"/>
</dbReference>
<dbReference type="Gene3D" id="3.40.390.70">
    <property type="match status" value="1"/>
</dbReference>
<accession>A0ABU8VIG4</accession>
<protein>
    <submittedName>
        <fullName evidence="2">Zinc-binding peptidase</fullName>
    </submittedName>
</protein>
<dbReference type="EMBL" id="JBBKZU010000009">
    <property type="protein sequence ID" value="MEJ8813457.1"/>
    <property type="molecule type" value="Genomic_DNA"/>
</dbReference>
<dbReference type="Pfam" id="PF15887">
    <property type="entry name" value="Peptidase_Mx"/>
    <property type="match status" value="1"/>
</dbReference>
<evidence type="ECO:0000259" key="1">
    <source>
        <dbReference type="Pfam" id="PF10005"/>
    </source>
</evidence>
<gene>
    <name evidence="2" type="ORF">WKW77_20395</name>
</gene>
<dbReference type="Proteomes" id="UP001365846">
    <property type="component" value="Unassembled WGS sequence"/>
</dbReference>
<dbReference type="RefSeq" id="WP_340358703.1">
    <property type="nucleotide sequence ID" value="NZ_JBBKZU010000009.1"/>
</dbReference>
<feature type="domain" description="Zinc-ribbon" evidence="1">
    <location>
        <begin position="49"/>
        <end position="138"/>
    </location>
</feature>
<sequence>MEVASRTEKVAHDEDGGEARAHEWRVGMLRREWRDAITRDRRGAMKQMTCSKCGNRVFFENLRCEVCASTLGYAPDEQRMLAFEESSGDSWRRLGPEGPAYRPCANRKANVCNWMVPSSTQHRFCLSCRTTHTIPALATPQNHGYWAALEQAKRRLFYTLIELVLPTPNKLEDPANGLSFEFLEQVSLQEHVLTGHDQGVITLNIAEADDARREYIRQSMHEPSRTLLGHFRHEIGHYYWDRLVRGTQWIEEFRSLFGDERADYDSALKAHYVWPLVDWPQRFISAYASSHPWEDWAETWAHYLHMVDGLETAASWGTHLELASPSGPALKVRPLDLNAESIREPIVEQWLPVSQFINAMDRSLGAHDSYPFIVVPPVIEKLDFIHRVVRAGSAGRVPMNFLPRS</sequence>
<comment type="caution">
    <text evidence="2">The sequence shown here is derived from an EMBL/GenBank/DDBJ whole genome shotgun (WGS) entry which is preliminary data.</text>
</comment>
<organism evidence="2 3">
    <name type="scientific">Variovorax ureilyticus</name>
    <dbReference type="NCBI Taxonomy" id="1836198"/>
    <lineage>
        <taxon>Bacteria</taxon>
        <taxon>Pseudomonadati</taxon>
        <taxon>Pseudomonadota</taxon>
        <taxon>Betaproteobacteria</taxon>
        <taxon>Burkholderiales</taxon>
        <taxon>Comamonadaceae</taxon>
        <taxon>Variovorax</taxon>
    </lineage>
</organism>
<evidence type="ECO:0000313" key="2">
    <source>
        <dbReference type="EMBL" id="MEJ8813457.1"/>
    </source>
</evidence>
<evidence type="ECO:0000313" key="3">
    <source>
        <dbReference type="Proteomes" id="UP001365846"/>
    </source>
</evidence>
<proteinExistence type="predicted"/>
<dbReference type="InterPro" id="IPR011201">
    <property type="entry name" value="Zinc-ribbon_6_bact"/>
</dbReference>
<reference evidence="2 3" key="1">
    <citation type="submission" date="2024-03" db="EMBL/GenBank/DDBJ databases">
        <title>Novel species of the genus Variovorax.</title>
        <authorList>
            <person name="Liu Q."/>
            <person name="Xin Y.-H."/>
        </authorList>
    </citation>
    <scope>NUCLEOTIDE SEQUENCE [LARGE SCALE GENOMIC DNA]</scope>
    <source>
        <strain evidence="2 3">KACC 18899</strain>
    </source>
</reference>
<dbReference type="PIRSF" id="PIRSF012641">
    <property type="entry name" value="UCP012641"/>
    <property type="match status" value="1"/>
</dbReference>
<name>A0ABU8VIG4_9BURK</name>